<reference evidence="2" key="1">
    <citation type="submission" date="2021-07" db="EMBL/GenBank/DDBJ databases">
        <title>Neiella marina sp. nov., isolated from the intestinal content of sea cucumber Apostichopus japonicus.</title>
        <authorList>
            <person name="Bai X."/>
        </authorList>
    </citation>
    <scope>NUCLEOTIDE SEQUENCE</scope>
    <source>
        <strain evidence="2">126</strain>
    </source>
</reference>
<keyword evidence="3" id="KW-1185">Reference proteome</keyword>
<gene>
    <name evidence="2" type="ORF">K0504_09740</name>
</gene>
<accession>A0ABS7EHE6</accession>
<comment type="caution">
    <text evidence="2">The sequence shown here is derived from an EMBL/GenBank/DDBJ whole genome shotgun (WGS) entry which is preliminary data.</text>
</comment>
<dbReference type="EMBL" id="JAHZSS010000010">
    <property type="protein sequence ID" value="MBW8191318.1"/>
    <property type="molecule type" value="Genomic_DNA"/>
</dbReference>
<evidence type="ECO:0000256" key="1">
    <source>
        <dbReference type="SAM" id="SignalP"/>
    </source>
</evidence>
<keyword evidence="1" id="KW-0732">Signal</keyword>
<dbReference type="PROSITE" id="PS51257">
    <property type="entry name" value="PROKAR_LIPOPROTEIN"/>
    <property type="match status" value="1"/>
</dbReference>
<evidence type="ECO:0000313" key="3">
    <source>
        <dbReference type="Proteomes" id="UP001166251"/>
    </source>
</evidence>
<feature type="signal peptide" evidence="1">
    <location>
        <begin position="1"/>
        <end position="23"/>
    </location>
</feature>
<dbReference type="RefSeq" id="WP_220104001.1">
    <property type="nucleotide sequence ID" value="NZ_JAHZSS010000010.1"/>
</dbReference>
<organism evidence="2 3">
    <name type="scientific">Neiella holothuriorum</name>
    <dbReference type="NCBI Taxonomy" id="2870530"/>
    <lineage>
        <taxon>Bacteria</taxon>
        <taxon>Pseudomonadati</taxon>
        <taxon>Pseudomonadota</taxon>
        <taxon>Gammaproteobacteria</taxon>
        <taxon>Alteromonadales</taxon>
        <taxon>Echinimonadaceae</taxon>
        <taxon>Neiella</taxon>
    </lineage>
</organism>
<proteinExistence type="predicted"/>
<name>A0ABS7EHE6_9GAMM</name>
<feature type="chain" id="PRO_5046392718" evidence="1">
    <location>
        <begin position="24"/>
        <end position="68"/>
    </location>
</feature>
<sequence length="68" mass="6975">MPERQIKKSARLAGVAACLAASAVVVLGCSTTPKEAESVIELPIKHMAAGVFGQGVGSIAHQVSIEPY</sequence>
<dbReference type="Proteomes" id="UP001166251">
    <property type="component" value="Unassembled WGS sequence"/>
</dbReference>
<protein>
    <submittedName>
        <fullName evidence="2">Uncharacterized protein</fullName>
    </submittedName>
</protein>
<evidence type="ECO:0000313" key="2">
    <source>
        <dbReference type="EMBL" id="MBW8191318.1"/>
    </source>
</evidence>